<evidence type="ECO:0000313" key="5">
    <source>
        <dbReference type="EMBL" id="MFC5344234.1"/>
    </source>
</evidence>
<dbReference type="SUPFAM" id="SSF54565">
    <property type="entry name" value="Ribosomal protein S16"/>
    <property type="match status" value="1"/>
</dbReference>
<dbReference type="GO" id="GO:0005840">
    <property type="term" value="C:ribosome"/>
    <property type="evidence" value="ECO:0007669"/>
    <property type="project" value="UniProtKB-KW"/>
</dbReference>
<dbReference type="EMBL" id="JBHSLF010000019">
    <property type="protein sequence ID" value="MFC5344234.1"/>
    <property type="molecule type" value="Genomic_DNA"/>
</dbReference>
<keyword evidence="2 3" id="KW-0687">Ribonucleoprotein</keyword>
<dbReference type="PANTHER" id="PTHR12919">
    <property type="entry name" value="30S RIBOSOMAL PROTEIN S16"/>
    <property type="match status" value="1"/>
</dbReference>
<dbReference type="InterPro" id="IPR023803">
    <property type="entry name" value="Ribosomal_bS16_dom_sf"/>
</dbReference>
<feature type="compositionally biased region" description="Acidic residues" evidence="4">
    <location>
        <begin position="174"/>
        <end position="191"/>
    </location>
</feature>
<keyword evidence="1 3" id="KW-0689">Ribosomal protein</keyword>
<dbReference type="PANTHER" id="PTHR12919:SF20">
    <property type="entry name" value="SMALL RIBOSOMAL SUBUNIT PROTEIN BS16M"/>
    <property type="match status" value="1"/>
</dbReference>
<feature type="compositionally biased region" description="Basic and acidic residues" evidence="4">
    <location>
        <begin position="105"/>
        <end position="142"/>
    </location>
</feature>
<dbReference type="InterPro" id="IPR000307">
    <property type="entry name" value="Ribosomal_bS16"/>
</dbReference>
<feature type="region of interest" description="Disordered" evidence="4">
    <location>
        <begin position="88"/>
        <end position="191"/>
    </location>
</feature>
<dbReference type="Gene3D" id="3.30.1320.10">
    <property type="match status" value="1"/>
</dbReference>
<name>A0ABW0FS41_9CAUL</name>
<reference evidence="6" key="1">
    <citation type="journal article" date="2019" name="Int. J. Syst. Evol. Microbiol.">
        <title>The Global Catalogue of Microorganisms (GCM) 10K type strain sequencing project: providing services to taxonomists for standard genome sequencing and annotation.</title>
        <authorList>
            <consortium name="The Broad Institute Genomics Platform"/>
            <consortium name="The Broad Institute Genome Sequencing Center for Infectious Disease"/>
            <person name="Wu L."/>
            <person name="Ma J."/>
        </authorList>
    </citation>
    <scope>NUCLEOTIDE SEQUENCE [LARGE SCALE GENOMIC DNA]</scope>
    <source>
        <strain evidence="6">JCM 12125</strain>
    </source>
</reference>
<dbReference type="NCBIfam" id="TIGR00002">
    <property type="entry name" value="S16"/>
    <property type="match status" value="1"/>
</dbReference>
<protein>
    <recommendedName>
        <fullName evidence="3">Small ribosomal subunit protein bS16</fullName>
    </recommendedName>
</protein>
<feature type="compositionally biased region" description="Low complexity" evidence="4">
    <location>
        <begin position="143"/>
        <end position="173"/>
    </location>
</feature>
<evidence type="ECO:0000256" key="3">
    <source>
        <dbReference type="HAMAP-Rule" id="MF_00385"/>
    </source>
</evidence>
<dbReference type="RefSeq" id="WP_374037554.1">
    <property type="nucleotide sequence ID" value="NZ_CP169082.1"/>
</dbReference>
<evidence type="ECO:0000256" key="4">
    <source>
        <dbReference type="SAM" id="MobiDB-lite"/>
    </source>
</evidence>
<organism evidence="5 6">
    <name type="scientific">Brevundimonas staleyi</name>
    <dbReference type="NCBI Taxonomy" id="74326"/>
    <lineage>
        <taxon>Bacteria</taxon>
        <taxon>Pseudomonadati</taxon>
        <taxon>Pseudomonadota</taxon>
        <taxon>Alphaproteobacteria</taxon>
        <taxon>Caulobacterales</taxon>
        <taxon>Caulobacteraceae</taxon>
        <taxon>Brevundimonas</taxon>
    </lineage>
</organism>
<sequence>MLKIRLARGGAKKRPYYYIVVADSHAPRDGKFIERVGSYNPMLPKDGDKPRVALKADRIAEWLGKGAQPTDRVARFISQSQDEALVGKVKWTQSNNPNKGAPGKKAQERTAERAQREADRAEAEAAAKVEAAEAAARAKEEAAAAAAAAAAAPAEEAPAEEAPAAEGEGSAEVNVEEAPAEGAAEEDKTEA</sequence>
<dbReference type="Pfam" id="PF00886">
    <property type="entry name" value="Ribosomal_S16"/>
    <property type="match status" value="1"/>
</dbReference>
<accession>A0ABW0FS41</accession>
<comment type="similarity">
    <text evidence="3">Belongs to the bacterial ribosomal protein bS16 family.</text>
</comment>
<keyword evidence="6" id="KW-1185">Reference proteome</keyword>
<comment type="caution">
    <text evidence="5">The sequence shown here is derived from an EMBL/GenBank/DDBJ whole genome shotgun (WGS) entry which is preliminary data.</text>
</comment>
<dbReference type="InterPro" id="IPR020592">
    <property type="entry name" value="Ribosomal_bS16_CS"/>
</dbReference>
<proteinExistence type="inferred from homology"/>
<dbReference type="Proteomes" id="UP001596152">
    <property type="component" value="Unassembled WGS sequence"/>
</dbReference>
<evidence type="ECO:0000256" key="2">
    <source>
        <dbReference type="ARBA" id="ARBA00023274"/>
    </source>
</evidence>
<evidence type="ECO:0000256" key="1">
    <source>
        <dbReference type="ARBA" id="ARBA00022980"/>
    </source>
</evidence>
<dbReference type="PROSITE" id="PS00732">
    <property type="entry name" value="RIBOSOMAL_S16"/>
    <property type="match status" value="1"/>
</dbReference>
<evidence type="ECO:0000313" key="6">
    <source>
        <dbReference type="Proteomes" id="UP001596152"/>
    </source>
</evidence>
<gene>
    <name evidence="3 5" type="primary">rpsP</name>
    <name evidence="5" type="ORF">ACFPIE_09930</name>
</gene>
<dbReference type="HAMAP" id="MF_00385">
    <property type="entry name" value="Ribosomal_bS16"/>
    <property type="match status" value="1"/>
</dbReference>